<evidence type="ECO:0000256" key="9">
    <source>
        <dbReference type="HAMAP-Rule" id="MF_00183"/>
    </source>
</evidence>
<evidence type="ECO:0000313" key="14">
    <source>
        <dbReference type="Proteomes" id="UP000432715"/>
    </source>
</evidence>
<dbReference type="EC" id="1.1.1.267" evidence="9"/>
<comment type="caution">
    <text evidence="9">Lacks conserved residue(s) required for the propagation of feature annotation.</text>
</comment>
<feature type="domain" description="1-deoxy-D-xylulose 5-phosphate reductoisomerase C-terminal" evidence="11">
    <location>
        <begin position="143"/>
        <end position="226"/>
    </location>
</feature>
<feature type="binding site" evidence="9">
    <location>
        <position position="149"/>
    </location>
    <ligand>
        <name>Mn(2+)</name>
        <dbReference type="ChEBI" id="CHEBI:29035"/>
    </ligand>
</feature>
<feature type="binding site" evidence="9">
    <location>
        <position position="202"/>
    </location>
    <ligand>
        <name>NADPH</name>
        <dbReference type="ChEBI" id="CHEBI:57783"/>
    </ligand>
</feature>
<dbReference type="NCBIfam" id="NF009114">
    <property type="entry name" value="PRK12464.1"/>
    <property type="match status" value="1"/>
</dbReference>
<feature type="binding site" evidence="9">
    <location>
        <position position="148"/>
    </location>
    <ligand>
        <name>1-deoxy-D-xylulose 5-phosphate</name>
        <dbReference type="ChEBI" id="CHEBI:57792"/>
    </ligand>
</feature>
<name>A0A6I0FCI4_9FIRM</name>
<dbReference type="SUPFAM" id="SSF55347">
    <property type="entry name" value="Glyceraldehyde-3-phosphate dehydrogenase-like, C-terminal domain"/>
    <property type="match status" value="1"/>
</dbReference>
<dbReference type="Proteomes" id="UP000432715">
    <property type="component" value="Unassembled WGS sequence"/>
</dbReference>
<accession>A0A6I0FCI4</accession>
<feature type="binding site" evidence="9">
    <location>
        <position position="14"/>
    </location>
    <ligand>
        <name>NADPH</name>
        <dbReference type="ChEBI" id="CHEBI:57783"/>
    </ligand>
</feature>
<comment type="similarity">
    <text evidence="2 9">Belongs to the DXR family.</text>
</comment>
<proteinExistence type="inferred from homology"/>
<feature type="binding site" evidence="9">
    <location>
        <position position="209"/>
    </location>
    <ligand>
        <name>1-deoxy-D-xylulose 5-phosphate</name>
        <dbReference type="ChEBI" id="CHEBI:57792"/>
    </ligand>
</feature>
<evidence type="ECO:0000259" key="11">
    <source>
        <dbReference type="Pfam" id="PF08436"/>
    </source>
</evidence>
<feature type="binding site" evidence="9">
    <location>
        <position position="149"/>
    </location>
    <ligand>
        <name>1-deoxy-D-xylulose 5-phosphate</name>
        <dbReference type="ChEBI" id="CHEBI:57792"/>
    </ligand>
</feature>
<dbReference type="HAMAP" id="MF_00183">
    <property type="entry name" value="DXP_reductoisom"/>
    <property type="match status" value="1"/>
</dbReference>
<evidence type="ECO:0000259" key="12">
    <source>
        <dbReference type="Pfam" id="PF13288"/>
    </source>
</evidence>
<dbReference type="InterPro" id="IPR036291">
    <property type="entry name" value="NAD(P)-bd_dom_sf"/>
</dbReference>
<feature type="binding site" evidence="9">
    <location>
        <position position="11"/>
    </location>
    <ligand>
        <name>NADPH</name>
        <dbReference type="ChEBI" id="CHEBI:57783"/>
    </ligand>
</feature>
<feature type="binding site" evidence="9">
    <location>
        <position position="147"/>
    </location>
    <ligand>
        <name>Mn(2+)</name>
        <dbReference type="ChEBI" id="CHEBI:29035"/>
    </ligand>
</feature>
<feature type="binding site" evidence="9">
    <location>
        <position position="121"/>
    </location>
    <ligand>
        <name>NADPH</name>
        <dbReference type="ChEBI" id="CHEBI:57783"/>
    </ligand>
</feature>
<dbReference type="Gene3D" id="3.40.50.720">
    <property type="entry name" value="NAD(P)-binding Rossmann-like Domain"/>
    <property type="match status" value="1"/>
</dbReference>
<feature type="domain" description="1-deoxy-D-xylulose 5-phosphate reductoisomerase N-terminal" evidence="10">
    <location>
        <begin position="5"/>
        <end position="129"/>
    </location>
</feature>
<dbReference type="Pfam" id="PF08436">
    <property type="entry name" value="DXP_redisom_C"/>
    <property type="match status" value="1"/>
</dbReference>
<feature type="binding site" evidence="9">
    <location>
        <position position="123"/>
    </location>
    <ligand>
        <name>NADPH</name>
        <dbReference type="ChEBI" id="CHEBI:57783"/>
    </ligand>
</feature>
<dbReference type="UniPathway" id="UPA00056">
    <property type="reaction ID" value="UER00092"/>
</dbReference>
<dbReference type="GO" id="GO:0070402">
    <property type="term" value="F:NADPH binding"/>
    <property type="evidence" value="ECO:0007669"/>
    <property type="project" value="InterPro"/>
</dbReference>
<feature type="binding site" evidence="9">
    <location>
        <position position="13"/>
    </location>
    <ligand>
        <name>NADPH</name>
        <dbReference type="ChEBI" id="CHEBI:57783"/>
    </ligand>
</feature>
<keyword evidence="3 9" id="KW-0479">Metal-binding</keyword>
<keyword evidence="13" id="KW-0413">Isomerase</keyword>
<dbReference type="SUPFAM" id="SSF51735">
    <property type="entry name" value="NAD(P)-binding Rossmann-fold domains"/>
    <property type="match status" value="1"/>
</dbReference>
<evidence type="ECO:0000256" key="1">
    <source>
        <dbReference type="ARBA" id="ARBA00005094"/>
    </source>
</evidence>
<evidence type="ECO:0000256" key="5">
    <source>
        <dbReference type="ARBA" id="ARBA00023002"/>
    </source>
</evidence>
<keyword evidence="7 9" id="KW-0414">Isoprene biosynthesis</keyword>
<keyword evidence="4 9" id="KW-0521">NADP</keyword>
<feature type="binding site" evidence="9">
    <location>
        <position position="122"/>
    </location>
    <ligand>
        <name>1-deoxy-D-xylulose 5-phosphate</name>
        <dbReference type="ChEBI" id="CHEBI:57792"/>
    </ligand>
</feature>
<feature type="domain" description="DXP reductoisomerase C-terminal" evidence="12">
    <location>
        <begin position="258"/>
        <end position="374"/>
    </location>
</feature>
<protein>
    <recommendedName>
        <fullName evidence="9">1-deoxy-D-xylulose 5-phosphate reductoisomerase</fullName>
        <shortName evidence="9">DXP reductoisomerase</shortName>
        <ecNumber evidence="9">1.1.1.267</ecNumber>
    </recommendedName>
    <alternativeName>
        <fullName evidence="9">1-deoxyxylulose-5-phosphate reductoisomerase</fullName>
    </alternativeName>
    <alternativeName>
        <fullName evidence="9">2-C-methyl-D-erythritol 4-phosphate synthase</fullName>
    </alternativeName>
</protein>
<comment type="pathway">
    <text evidence="1 9">Isoprenoid biosynthesis; isopentenyl diphosphate biosynthesis via DXP pathway; isopentenyl diphosphate from 1-deoxy-D-xylulose 5-phosphate: step 1/6.</text>
</comment>
<evidence type="ECO:0000256" key="3">
    <source>
        <dbReference type="ARBA" id="ARBA00022723"/>
    </source>
</evidence>
<dbReference type="InterPro" id="IPR013512">
    <property type="entry name" value="DXP_reductoisomerase_N"/>
</dbReference>
<evidence type="ECO:0000259" key="10">
    <source>
        <dbReference type="Pfam" id="PF02670"/>
    </source>
</evidence>
<dbReference type="Pfam" id="PF02670">
    <property type="entry name" value="DXP_reductoisom"/>
    <property type="match status" value="1"/>
</dbReference>
<dbReference type="RefSeq" id="WP_151860252.1">
    <property type="nucleotide sequence ID" value="NZ_WBZC01000011.1"/>
</dbReference>
<gene>
    <name evidence="9" type="primary">dxr</name>
    <name evidence="13" type="ORF">F8154_03725</name>
</gene>
<dbReference type="GO" id="GO:0030145">
    <property type="term" value="F:manganese ion binding"/>
    <property type="evidence" value="ECO:0007669"/>
    <property type="project" value="TreeGrafter"/>
</dbReference>
<dbReference type="Pfam" id="PF13288">
    <property type="entry name" value="DXPR_C"/>
    <property type="match status" value="1"/>
</dbReference>
<dbReference type="EMBL" id="WBZC01000011">
    <property type="protein sequence ID" value="KAB3536936.1"/>
    <property type="molecule type" value="Genomic_DNA"/>
</dbReference>
<feature type="binding site" evidence="9">
    <location>
        <position position="215"/>
    </location>
    <ligand>
        <name>1-deoxy-D-xylulose 5-phosphate</name>
        <dbReference type="ChEBI" id="CHEBI:57792"/>
    </ligand>
</feature>
<dbReference type="GO" id="GO:0051484">
    <property type="term" value="P:isopentenyl diphosphate biosynthetic process, methylerythritol 4-phosphate pathway involved in terpenoid biosynthetic process"/>
    <property type="evidence" value="ECO:0007669"/>
    <property type="project" value="TreeGrafter"/>
</dbReference>
<feature type="binding site" evidence="9">
    <location>
        <position position="196"/>
    </location>
    <ligand>
        <name>1-deoxy-D-xylulose 5-phosphate</name>
        <dbReference type="ChEBI" id="CHEBI:57792"/>
    </ligand>
</feature>
<feature type="binding site" evidence="9">
    <location>
        <position position="218"/>
    </location>
    <ligand>
        <name>Mn(2+)</name>
        <dbReference type="ChEBI" id="CHEBI:29035"/>
    </ligand>
</feature>
<keyword evidence="9" id="KW-0460">Magnesium</keyword>
<evidence type="ECO:0000256" key="8">
    <source>
        <dbReference type="ARBA" id="ARBA00048543"/>
    </source>
</evidence>
<comment type="caution">
    <text evidence="13">The sequence shown here is derived from an EMBL/GenBank/DDBJ whole genome shotgun (WGS) entry which is preliminary data.</text>
</comment>
<comment type="function">
    <text evidence="9">Catalyzes the NADPH-dependent rearrangement and reduction of 1-deoxy-D-xylulose-5-phosphate (DXP) to 2-C-methyl-D-erythritol 4-phosphate (MEP).</text>
</comment>
<evidence type="ECO:0000256" key="7">
    <source>
        <dbReference type="ARBA" id="ARBA00023229"/>
    </source>
</evidence>
<dbReference type="InterPro" id="IPR013644">
    <property type="entry name" value="DXP_reductoisomerase_C"/>
</dbReference>
<sequence>MKKSIVILGSTGSIGKQTLEVVAASDSMEIVGLAVMGNIDELENQIQRFKPKYVAVFDESKAKELKDRLRSNTAVLSGMEGLLELAVIEESDIVLNSVVGSIGLLPTLTAIRNGKTIALANKETLVVGGRLIMEEAKSHKVQILPVDSEHSAIFQCLQGEDYNNISKLILTASGGPFRGRTKESLVDVKYYEALKHPNWDMGKKISIDSATLMNKGLEVIEAKWLFEVEMDRIEVVVHPQSIIHSMVEFKDNSIIAQLGSPDMKLPIQYALTYPNREKGNTTKLNLRELSRLDFFQPNTDTFPCLDLAYEALRIGGTMPCVVNGANEVLVEKYLHEEIKFYDIPKYIEKAMIKHKSFQYNSIEDVLEVDNWVRNWLKSEI</sequence>
<feature type="binding site" evidence="9">
    <location>
        <position position="38"/>
    </location>
    <ligand>
        <name>NADPH</name>
        <dbReference type="ChEBI" id="CHEBI:57783"/>
    </ligand>
</feature>
<feature type="binding site" evidence="9">
    <location>
        <position position="214"/>
    </location>
    <ligand>
        <name>1-deoxy-D-xylulose 5-phosphate</name>
        <dbReference type="ChEBI" id="CHEBI:57792"/>
    </ligand>
</feature>
<comment type="cofactor">
    <cofactor evidence="9">
        <name>Mg(2+)</name>
        <dbReference type="ChEBI" id="CHEBI:18420"/>
    </cofactor>
    <cofactor evidence="9">
        <name>Mn(2+)</name>
        <dbReference type="ChEBI" id="CHEBI:29035"/>
    </cofactor>
</comment>
<evidence type="ECO:0000256" key="2">
    <source>
        <dbReference type="ARBA" id="ARBA00006825"/>
    </source>
</evidence>
<dbReference type="Gene3D" id="1.10.1740.10">
    <property type="match status" value="1"/>
</dbReference>
<keyword evidence="14" id="KW-1185">Reference proteome</keyword>
<dbReference type="GO" id="GO:0016853">
    <property type="term" value="F:isomerase activity"/>
    <property type="evidence" value="ECO:0007669"/>
    <property type="project" value="UniProtKB-KW"/>
</dbReference>
<evidence type="ECO:0000256" key="4">
    <source>
        <dbReference type="ARBA" id="ARBA00022857"/>
    </source>
</evidence>
<dbReference type="PANTHER" id="PTHR30525">
    <property type="entry name" value="1-DEOXY-D-XYLULOSE 5-PHOSPHATE REDUCTOISOMERASE"/>
    <property type="match status" value="1"/>
</dbReference>
<dbReference type="AlphaFoldDB" id="A0A6I0FCI4"/>
<keyword evidence="6 9" id="KW-0464">Manganese</keyword>
<reference evidence="13 14" key="1">
    <citation type="submission" date="2019-10" db="EMBL/GenBank/DDBJ databases">
        <title>Alkaliphilus serpentinus sp. nov. and Alkaliphilus pronyensis sp. nov., two novel anaerobic alkaliphilic species isolated from the serpentinized-hosted hydrothermal field of the Prony Bay (New Caledonia).</title>
        <authorList>
            <person name="Postec A."/>
        </authorList>
    </citation>
    <scope>NUCLEOTIDE SEQUENCE [LARGE SCALE GENOMIC DNA]</scope>
    <source>
        <strain evidence="13 14">LacV</strain>
    </source>
</reference>
<keyword evidence="5 9" id="KW-0560">Oxidoreductase</keyword>
<dbReference type="GO" id="GO:0030604">
    <property type="term" value="F:1-deoxy-D-xylulose-5-phosphate reductoisomerase activity"/>
    <property type="evidence" value="ECO:0007669"/>
    <property type="project" value="UniProtKB-UniRule"/>
</dbReference>
<evidence type="ECO:0000313" key="13">
    <source>
        <dbReference type="EMBL" id="KAB3536936.1"/>
    </source>
</evidence>
<evidence type="ECO:0000256" key="6">
    <source>
        <dbReference type="ARBA" id="ARBA00023211"/>
    </source>
</evidence>
<dbReference type="PIRSF" id="PIRSF006205">
    <property type="entry name" value="Dxp_reductismrs"/>
    <property type="match status" value="1"/>
</dbReference>
<feature type="binding site" evidence="9">
    <location>
        <position position="12"/>
    </location>
    <ligand>
        <name>NADPH</name>
        <dbReference type="ChEBI" id="CHEBI:57783"/>
    </ligand>
</feature>
<dbReference type="SUPFAM" id="SSF69055">
    <property type="entry name" value="1-deoxy-D-xylulose-5-phosphate reductoisomerase, C-terminal domain"/>
    <property type="match status" value="1"/>
</dbReference>
<dbReference type="NCBIfam" id="TIGR00243">
    <property type="entry name" value="Dxr"/>
    <property type="match status" value="1"/>
</dbReference>
<dbReference type="InterPro" id="IPR036169">
    <property type="entry name" value="DXPR_C_sf"/>
</dbReference>
<feature type="binding site" evidence="9">
    <location>
        <position position="173"/>
    </location>
    <ligand>
        <name>1-deoxy-D-xylulose 5-phosphate</name>
        <dbReference type="ChEBI" id="CHEBI:57792"/>
    </ligand>
</feature>
<dbReference type="InterPro" id="IPR026877">
    <property type="entry name" value="DXPR_C"/>
</dbReference>
<feature type="binding site" evidence="9">
    <location>
        <position position="218"/>
    </location>
    <ligand>
        <name>1-deoxy-D-xylulose 5-phosphate</name>
        <dbReference type="ChEBI" id="CHEBI:57792"/>
    </ligand>
</feature>
<comment type="catalytic activity">
    <reaction evidence="8">
        <text>2-C-methyl-D-erythritol 4-phosphate + NADP(+) = 1-deoxy-D-xylulose 5-phosphate + NADPH + H(+)</text>
        <dbReference type="Rhea" id="RHEA:13717"/>
        <dbReference type="ChEBI" id="CHEBI:15378"/>
        <dbReference type="ChEBI" id="CHEBI:57783"/>
        <dbReference type="ChEBI" id="CHEBI:57792"/>
        <dbReference type="ChEBI" id="CHEBI:58262"/>
        <dbReference type="ChEBI" id="CHEBI:58349"/>
        <dbReference type="EC" id="1.1.1.267"/>
    </reaction>
    <physiologicalReaction direction="right-to-left" evidence="8">
        <dbReference type="Rhea" id="RHEA:13719"/>
    </physiologicalReaction>
</comment>
<dbReference type="OrthoDB" id="9806546at2"/>
<organism evidence="13 14">
    <name type="scientific">Alkaliphilus pronyensis</name>
    <dbReference type="NCBI Taxonomy" id="1482732"/>
    <lineage>
        <taxon>Bacteria</taxon>
        <taxon>Bacillati</taxon>
        <taxon>Bacillota</taxon>
        <taxon>Clostridia</taxon>
        <taxon>Peptostreptococcales</taxon>
        <taxon>Natronincolaceae</taxon>
        <taxon>Alkaliphilus</taxon>
    </lineage>
</organism>
<dbReference type="InterPro" id="IPR003821">
    <property type="entry name" value="DXP_reductoisomerase"/>
</dbReference>
<dbReference type="PANTHER" id="PTHR30525:SF0">
    <property type="entry name" value="1-DEOXY-D-XYLULOSE 5-PHOSPHATE REDUCTOISOMERASE, CHLOROPLASTIC"/>
    <property type="match status" value="1"/>
</dbReference>
<dbReference type="FunFam" id="3.40.50.720:FF:000045">
    <property type="entry name" value="1-deoxy-D-xylulose 5-phosphate reductoisomerase"/>
    <property type="match status" value="1"/>
</dbReference>